<keyword evidence="1" id="KW-0808">Transferase</keyword>
<comment type="caution">
    <text evidence="5">The sequence shown here is derived from an EMBL/GenBank/DDBJ whole genome shotgun (WGS) entry which is preliminary data.</text>
</comment>
<dbReference type="Gene3D" id="3.40.47.10">
    <property type="match status" value="1"/>
</dbReference>
<dbReference type="GO" id="GO:0004315">
    <property type="term" value="F:3-oxoacyl-[acyl-carrier-protein] synthase activity"/>
    <property type="evidence" value="ECO:0007669"/>
    <property type="project" value="InterPro"/>
</dbReference>
<dbReference type="InterPro" id="IPR013751">
    <property type="entry name" value="ACP_syn_III_N"/>
</dbReference>
<accession>A0A369B437</accession>
<keyword evidence="2" id="KW-0012">Acyltransferase</keyword>
<evidence type="ECO:0000259" key="4">
    <source>
        <dbReference type="Pfam" id="PF08545"/>
    </source>
</evidence>
<dbReference type="PANTHER" id="PTHR34069">
    <property type="entry name" value="3-OXOACYL-[ACYL-CARRIER-PROTEIN] SYNTHASE 3"/>
    <property type="match status" value="1"/>
</dbReference>
<feature type="domain" description="Beta-ketoacyl-[acyl-carrier-protein] synthase III C-terminal" evidence="3">
    <location>
        <begin position="267"/>
        <end position="356"/>
    </location>
</feature>
<evidence type="ECO:0000256" key="2">
    <source>
        <dbReference type="ARBA" id="ARBA00023315"/>
    </source>
</evidence>
<keyword evidence="6" id="KW-1185">Reference proteome</keyword>
<dbReference type="SUPFAM" id="SSF53901">
    <property type="entry name" value="Thiolase-like"/>
    <property type="match status" value="1"/>
</dbReference>
<protein>
    <submittedName>
        <fullName evidence="5">3-oxoacyl-[acyl-carrier-protein] synthase-3</fullName>
    </submittedName>
</protein>
<evidence type="ECO:0000313" key="5">
    <source>
        <dbReference type="EMBL" id="RCX16309.1"/>
    </source>
</evidence>
<dbReference type="InterPro" id="IPR013747">
    <property type="entry name" value="ACP_syn_III_C"/>
</dbReference>
<dbReference type="GO" id="GO:0044550">
    <property type="term" value="P:secondary metabolite biosynthetic process"/>
    <property type="evidence" value="ECO:0007669"/>
    <property type="project" value="TreeGrafter"/>
</dbReference>
<gene>
    <name evidence="5" type="ORF">DFR58_11153</name>
</gene>
<reference evidence="5 6" key="1">
    <citation type="submission" date="2018-07" db="EMBL/GenBank/DDBJ databases">
        <title>Genomic Encyclopedia of Type Strains, Phase IV (KMG-IV): sequencing the most valuable type-strain genomes for metagenomic binning, comparative biology and taxonomic classification.</title>
        <authorList>
            <person name="Goeker M."/>
        </authorList>
    </citation>
    <scope>NUCLEOTIDE SEQUENCE [LARGE SCALE GENOMIC DNA]</scope>
    <source>
        <strain evidence="5 6">DSM 27016</strain>
    </source>
</reference>
<proteinExistence type="predicted"/>
<evidence type="ECO:0000313" key="6">
    <source>
        <dbReference type="Proteomes" id="UP000253034"/>
    </source>
</evidence>
<dbReference type="AlphaFoldDB" id="A0A369B437"/>
<dbReference type="GO" id="GO:0006633">
    <property type="term" value="P:fatty acid biosynthetic process"/>
    <property type="evidence" value="ECO:0007669"/>
    <property type="project" value="InterPro"/>
</dbReference>
<feature type="domain" description="Beta-ketoacyl-[acyl-carrier-protein] synthase III N-terminal" evidence="4">
    <location>
        <begin position="125"/>
        <end position="204"/>
    </location>
</feature>
<dbReference type="Pfam" id="PF08545">
    <property type="entry name" value="ACP_syn_III"/>
    <property type="match status" value="1"/>
</dbReference>
<evidence type="ECO:0000256" key="1">
    <source>
        <dbReference type="ARBA" id="ARBA00022679"/>
    </source>
</evidence>
<dbReference type="OrthoDB" id="9815506at2"/>
<evidence type="ECO:0000259" key="3">
    <source>
        <dbReference type="Pfam" id="PF08541"/>
    </source>
</evidence>
<sequence>MAMDSIRIKAFSYYVPEGRITNDQVVEPFLEVNKDHLSSEDIEYISYSCKRKFEFLGVQTRSIGINGDNAVGMAVKVCEDAMAKANVTPQEIDCLIFAAVSNPFFEPSFATVIAKEIGIETGDFFDIGDTCNGFMKGIEIAGIYLSTGKYRNVLVVASEHPYEVGESIQNTARIDVVEDIDKKFSTFFAGSGAGAFLLSKEGDGPEIKHYFQYRETENWDISLYMLPGITLPKTRYEKILNGIWADPYSLSALIIQNMPGFLLKSFEENDIDKDKIDLFFTHQLGDNITFATLDKLGVERSKAPIHTFKEFGNLAAANLPVSIGMANDAGLLEKGKNVVLMSSACGLTFACMYITW</sequence>
<dbReference type="PANTHER" id="PTHR34069:SF2">
    <property type="entry name" value="BETA-KETOACYL-[ACYL-CARRIER-PROTEIN] SYNTHASE III"/>
    <property type="match status" value="1"/>
</dbReference>
<dbReference type="Pfam" id="PF08541">
    <property type="entry name" value="ACP_syn_III_C"/>
    <property type="match status" value="1"/>
</dbReference>
<dbReference type="EMBL" id="QPJT01000011">
    <property type="protein sequence ID" value="RCX16309.1"/>
    <property type="molecule type" value="Genomic_DNA"/>
</dbReference>
<name>A0A369B437_9FIRM</name>
<organism evidence="5 6">
    <name type="scientific">Anaerobacterium chartisolvens</name>
    <dbReference type="NCBI Taxonomy" id="1297424"/>
    <lineage>
        <taxon>Bacteria</taxon>
        <taxon>Bacillati</taxon>
        <taxon>Bacillota</taxon>
        <taxon>Clostridia</taxon>
        <taxon>Eubacteriales</taxon>
        <taxon>Oscillospiraceae</taxon>
        <taxon>Anaerobacterium</taxon>
    </lineage>
</organism>
<dbReference type="Proteomes" id="UP000253034">
    <property type="component" value="Unassembled WGS sequence"/>
</dbReference>
<dbReference type="InterPro" id="IPR016039">
    <property type="entry name" value="Thiolase-like"/>
</dbReference>